<name>A0A523XU80_UNCT6</name>
<feature type="chain" id="PRO_5021964761" evidence="1">
    <location>
        <begin position="23"/>
        <end position="77"/>
    </location>
</feature>
<accession>A0A523XU80</accession>
<dbReference type="AlphaFoldDB" id="A0A523XU80"/>
<keyword evidence="1" id="KW-0732">Signal</keyword>
<gene>
    <name evidence="2" type="ORF">E3J38_01485</name>
</gene>
<comment type="caution">
    <text evidence="2">The sequence shown here is derived from an EMBL/GenBank/DDBJ whole genome shotgun (WGS) entry which is preliminary data.</text>
</comment>
<organism evidence="2 3">
    <name type="scientific">candidate division TA06 bacterium</name>
    <dbReference type="NCBI Taxonomy" id="2250710"/>
    <lineage>
        <taxon>Bacteria</taxon>
        <taxon>Bacteria division TA06</taxon>
    </lineage>
</organism>
<dbReference type="Proteomes" id="UP000315534">
    <property type="component" value="Unassembled WGS sequence"/>
</dbReference>
<evidence type="ECO:0000313" key="2">
    <source>
        <dbReference type="EMBL" id="TET82832.1"/>
    </source>
</evidence>
<feature type="signal peptide" evidence="1">
    <location>
        <begin position="1"/>
        <end position="22"/>
    </location>
</feature>
<proteinExistence type="predicted"/>
<dbReference type="EMBL" id="SOIP01000091">
    <property type="protein sequence ID" value="TET82832.1"/>
    <property type="molecule type" value="Genomic_DNA"/>
</dbReference>
<sequence>MRNVGFVLVLFSVCLCAGWASSQDFFVWDPDPNHSSANSIQVALELTGYTGDYDSTTSPDVSSLTDYCAVFICLGQW</sequence>
<evidence type="ECO:0000256" key="1">
    <source>
        <dbReference type="SAM" id="SignalP"/>
    </source>
</evidence>
<reference evidence="2 3" key="1">
    <citation type="submission" date="2019-03" db="EMBL/GenBank/DDBJ databases">
        <title>Metabolic potential of uncultured bacteria and archaea associated with petroleum seepage in deep-sea sediments.</title>
        <authorList>
            <person name="Dong X."/>
            <person name="Hubert C."/>
        </authorList>
    </citation>
    <scope>NUCLEOTIDE SEQUENCE [LARGE SCALE GENOMIC DNA]</scope>
    <source>
        <strain evidence="2">E29_bin36</strain>
    </source>
</reference>
<feature type="non-terminal residue" evidence="2">
    <location>
        <position position="77"/>
    </location>
</feature>
<protein>
    <submittedName>
        <fullName evidence="2">Uncharacterized protein</fullName>
    </submittedName>
</protein>
<evidence type="ECO:0000313" key="3">
    <source>
        <dbReference type="Proteomes" id="UP000315534"/>
    </source>
</evidence>